<protein>
    <submittedName>
        <fullName evidence="3">Hydrolases or acyltransferase</fullName>
    </submittedName>
</protein>
<name>A0AA40CZR7_9PEZI</name>
<sequence length="277" mass="30922">MPFLDLADGNSLFYKDWGNITGPPVVFSHGWPLNSDNWENQMFFLGNQGYRVIAHDRRGHGRSSQPWSGNDMDTYADDLHQLFVHLDLTNATMVGHSTGGGEVARFLGRHGTARVSKAVLVGAVTPLLGAIRTNPDGVPLSVFENDRKTLRENGRAQLFWDIPAGPFFGYNRHPENTSLALVQSWFDQAMQAGFVNVYDCIKAYSETDFTEDLKKTEIPVLVIHGDEDQLVPVETTAKRTVKLLKRGQLKVYEGGDHALPNTHVERVNGDLLDFLRS</sequence>
<dbReference type="PANTHER" id="PTHR43433:SF3">
    <property type="entry name" value="NON-HEME CHLOROPEROXIDASE"/>
    <property type="match status" value="1"/>
</dbReference>
<dbReference type="InterPro" id="IPR029058">
    <property type="entry name" value="AB_hydrolase_fold"/>
</dbReference>
<dbReference type="Gene3D" id="3.40.50.1820">
    <property type="entry name" value="alpha/beta hydrolase"/>
    <property type="match status" value="1"/>
</dbReference>
<organism evidence="3 4">
    <name type="scientific">Cercophora newfieldiana</name>
    <dbReference type="NCBI Taxonomy" id="92897"/>
    <lineage>
        <taxon>Eukaryota</taxon>
        <taxon>Fungi</taxon>
        <taxon>Dikarya</taxon>
        <taxon>Ascomycota</taxon>
        <taxon>Pezizomycotina</taxon>
        <taxon>Sordariomycetes</taxon>
        <taxon>Sordariomycetidae</taxon>
        <taxon>Sordariales</taxon>
        <taxon>Lasiosphaeriaceae</taxon>
        <taxon>Cercophora</taxon>
    </lineage>
</organism>
<dbReference type="EMBL" id="JAULSV010000001">
    <property type="protein sequence ID" value="KAK0655069.1"/>
    <property type="molecule type" value="Genomic_DNA"/>
</dbReference>
<evidence type="ECO:0000259" key="2">
    <source>
        <dbReference type="Pfam" id="PF00561"/>
    </source>
</evidence>
<evidence type="ECO:0000313" key="3">
    <source>
        <dbReference type="EMBL" id="KAK0655069.1"/>
    </source>
</evidence>
<dbReference type="Proteomes" id="UP001174936">
    <property type="component" value="Unassembled WGS sequence"/>
</dbReference>
<dbReference type="InterPro" id="IPR050471">
    <property type="entry name" value="AB_hydrolase"/>
</dbReference>
<dbReference type="GO" id="GO:0016787">
    <property type="term" value="F:hydrolase activity"/>
    <property type="evidence" value="ECO:0007669"/>
    <property type="project" value="UniProtKB-KW"/>
</dbReference>
<dbReference type="PRINTS" id="PR00111">
    <property type="entry name" value="ABHYDROLASE"/>
</dbReference>
<evidence type="ECO:0000313" key="4">
    <source>
        <dbReference type="Proteomes" id="UP001174936"/>
    </source>
</evidence>
<proteinExistence type="inferred from homology"/>
<dbReference type="InterPro" id="IPR000073">
    <property type="entry name" value="AB_hydrolase_1"/>
</dbReference>
<keyword evidence="3" id="KW-0378">Hydrolase</keyword>
<dbReference type="InterPro" id="IPR000639">
    <property type="entry name" value="Epox_hydrolase-like"/>
</dbReference>
<comment type="caution">
    <text evidence="3">The sequence shown here is derived from an EMBL/GenBank/DDBJ whole genome shotgun (WGS) entry which is preliminary data.</text>
</comment>
<dbReference type="PRINTS" id="PR00412">
    <property type="entry name" value="EPOXHYDRLASE"/>
</dbReference>
<comment type="similarity">
    <text evidence="1">Belongs to the AB hydrolase superfamily. Bacterial non-heme haloperoxidase / perhydrolase family.</text>
</comment>
<dbReference type="GO" id="GO:0016746">
    <property type="term" value="F:acyltransferase activity"/>
    <property type="evidence" value="ECO:0007669"/>
    <property type="project" value="UniProtKB-KW"/>
</dbReference>
<evidence type="ECO:0000256" key="1">
    <source>
        <dbReference type="ARBA" id="ARBA00038128"/>
    </source>
</evidence>
<keyword evidence="4" id="KW-1185">Reference proteome</keyword>
<feature type="domain" description="AB hydrolase-1" evidence="2">
    <location>
        <begin position="23"/>
        <end position="258"/>
    </location>
</feature>
<reference evidence="3" key="1">
    <citation type="submission" date="2023-06" db="EMBL/GenBank/DDBJ databases">
        <title>Genome-scale phylogeny and comparative genomics of the fungal order Sordariales.</title>
        <authorList>
            <consortium name="Lawrence Berkeley National Laboratory"/>
            <person name="Hensen N."/>
            <person name="Bonometti L."/>
            <person name="Westerberg I."/>
            <person name="Brannstrom I.O."/>
            <person name="Guillou S."/>
            <person name="Cros-Aarteil S."/>
            <person name="Calhoun S."/>
            <person name="Haridas S."/>
            <person name="Kuo A."/>
            <person name="Mondo S."/>
            <person name="Pangilinan J."/>
            <person name="Riley R."/>
            <person name="Labutti K."/>
            <person name="Andreopoulos B."/>
            <person name="Lipzen A."/>
            <person name="Chen C."/>
            <person name="Yanf M."/>
            <person name="Daum C."/>
            <person name="Ng V."/>
            <person name="Clum A."/>
            <person name="Steindorff A."/>
            <person name="Ohm R."/>
            <person name="Martin F."/>
            <person name="Silar P."/>
            <person name="Natvig D."/>
            <person name="Lalanne C."/>
            <person name="Gautier V."/>
            <person name="Ament-Velasquez S.L."/>
            <person name="Kruys A."/>
            <person name="Hutchinson M.I."/>
            <person name="Powell A.J."/>
            <person name="Barry K."/>
            <person name="Miller A.N."/>
            <person name="Grigoriev I.V."/>
            <person name="Debuchy R."/>
            <person name="Gladieux P."/>
            <person name="Thoren M.H."/>
            <person name="Johannesson H."/>
        </authorList>
    </citation>
    <scope>NUCLEOTIDE SEQUENCE</scope>
    <source>
        <strain evidence="3">SMH2532-1</strain>
    </source>
</reference>
<keyword evidence="3" id="KW-0808">Transferase</keyword>
<gene>
    <name evidence="3" type="ORF">B0T16DRAFT_424146</name>
</gene>
<dbReference type="Pfam" id="PF00561">
    <property type="entry name" value="Abhydrolase_1"/>
    <property type="match status" value="1"/>
</dbReference>
<dbReference type="SUPFAM" id="SSF53474">
    <property type="entry name" value="alpha/beta-Hydrolases"/>
    <property type="match status" value="1"/>
</dbReference>
<keyword evidence="3" id="KW-0012">Acyltransferase</keyword>
<accession>A0AA40CZR7</accession>
<dbReference type="AlphaFoldDB" id="A0AA40CZR7"/>
<dbReference type="PANTHER" id="PTHR43433">
    <property type="entry name" value="HYDROLASE, ALPHA/BETA FOLD FAMILY PROTEIN"/>
    <property type="match status" value="1"/>
</dbReference>
<dbReference type="FunFam" id="3.40.50.1820:FF:000205">
    <property type="entry name" value="Non-haem bromoperoxidase BPO-A2"/>
    <property type="match status" value="1"/>
</dbReference>